<sequence>MSGLRFSGLPWRKSTYSSGAEGQCVEVVAWRKSSHSGSEGQECVEIAAWHKSSHSGSGGAECVEVAGGARRVLVRDSKHPGGGVLVFGAGAWEAFRAGVRP</sequence>
<proteinExistence type="predicted"/>
<organism evidence="2 3">
    <name type="scientific">Actinocorallia longicatena</name>
    <dbReference type="NCBI Taxonomy" id="111803"/>
    <lineage>
        <taxon>Bacteria</taxon>
        <taxon>Bacillati</taxon>
        <taxon>Actinomycetota</taxon>
        <taxon>Actinomycetes</taxon>
        <taxon>Streptosporangiales</taxon>
        <taxon>Thermomonosporaceae</taxon>
        <taxon>Actinocorallia</taxon>
    </lineage>
</organism>
<feature type="domain" description="DUF397" evidence="1">
    <location>
        <begin position="10"/>
        <end position="27"/>
    </location>
</feature>
<reference evidence="3" key="1">
    <citation type="journal article" date="2019" name="Int. J. Syst. Evol. Microbiol.">
        <title>The Global Catalogue of Microorganisms (GCM) 10K type strain sequencing project: providing services to taxonomists for standard genome sequencing and annotation.</title>
        <authorList>
            <consortium name="The Broad Institute Genomics Platform"/>
            <consortium name="The Broad Institute Genome Sequencing Center for Infectious Disease"/>
            <person name="Wu L."/>
            <person name="Ma J."/>
        </authorList>
    </citation>
    <scope>NUCLEOTIDE SEQUENCE [LARGE SCALE GENOMIC DNA]</scope>
    <source>
        <strain evidence="3">JCM 9377</strain>
    </source>
</reference>
<dbReference type="Pfam" id="PF04149">
    <property type="entry name" value="DUF397"/>
    <property type="match status" value="2"/>
</dbReference>
<evidence type="ECO:0000259" key="1">
    <source>
        <dbReference type="Pfam" id="PF04149"/>
    </source>
</evidence>
<dbReference type="InterPro" id="IPR007278">
    <property type="entry name" value="DUF397"/>
</dbReference>
<dbReference type="Proteomes" id="UP001501237">
    <property type="component" value="Unassembled WGS sequence"/>
</dbReference>
<evidence type="ECO:0000313" key="3">
    <source>
        <dbReference type="Proteomes" id="UP001501237"/>
    </source>
</evidence>
<gene>
    <name evidence="2" type="ORF">GCM10010468_56790</name>
</gene>
<name>A0ABP6QJQ9_9ACTN</name>
<protein>
    <submittedName>
        <fullName evidence="2">DUF397 domain-containing protein</fullName>
    </submittedName>
</protein>
<accession>A0ABP6QJQ9</accession>
<keyword evidence="3" id="KW-1185">Reference proteome</keyword>
<dbReference type="RefSeq" id="WP_344834252.1">
    <property type="nucleotide sequence ID" value="NZ_BAAAUV010000017.1"/>
</dbReference>
<feature type="domain" description="DUF397" evidence="1">
    <location>
        <begin position="47"/>
        <end position="100"/>
    </location>
</feature>
<dbReference type="EMBL" id="BAAAUV010000017">
    <property type="protein sequence ID" value="GAA3227776.1"/>
    <property type="molecule type" value="Genomic_DNA"/>
</dbReference>
<evidence type="ECO:0000313" key="2">
    <source>
        <dbReference type="EMBL" id="GAA3227776.1"/>
    </source>
</evidence>
<comment type="caution">
    <text evidence="2">The sequence shown here is derived from an EMBL/GenBank/DDBJ whole genome shotgun (WGS) entry which is preliminary data.</text>
</comment>